<accession>A0A2D3W7E4</accession>
<protein>
    <submittedName>
        <fullName evidence="4">Phosphate/phosphite/phosphonate ABC transporter substrate-binding protein</fullName>
    </submittedName>
</protein>
<dbReference type="GO" id="GO:0043190">
    <property type="term" value="C:ATP-binding cassette (ABC) transporter complex"/>
    <property type="evidence" value="ECO:0007669"/>
    <property type="project" value="InterPro"/>
</dbReference>
<feature type="chain" id="PRO_5013588656" evidence="3">
    <location>
        <begin position="20"/>
        <end position="271"/>
    </location>
</feature>
<dbReference type="SUPFAM" id="SSF53850">
    <property type="entry name" value="Periplasmic binding protein-like II"/>
    <property type="match status" value="1"/>
</dbReference>
<dbReference type="STRING" id="366522.GCA_001548055_00915"/>
<evidence type="ECO:0000256" key="2">
    <source>
        <dbReference type="ARBA" id="ARBA00022729"/>
    </source>
</evidence>
<comment type="similarity">
    <text evidence="1">Belongs to the phosphate/phosphite/phosphonate binding protein family.</text>
</comment>
<dbReference type="EMBL" id="DLUG01000017">
    <property type="protein sequence ID" value="DAB37271.1"/>
    <property type="molecule type" value="Genomic_DNA"/>
</dbReference>
<evidence type="ECO:0000313" key="5">
    <source>
        <dbReference type="Proteomes" id="UP000231638"/>
    </source>
</evidence>
<evidence type="ECO:0000256" key="1">
    <source>
        <dbReference type="ARBA" id="ARBA00007162"/>
    </source>
</evidence>
<dbReference type="Pfam" id="PF12974">
    <property type="entry name" value="Phosphonate-bd"/>
    <property type="match status" value="1"/>
</dbReference>
<dbReference type="InterPro" id="IPR005770">
    <property type="entry name" value="PhnD"/>
</dbReference>
<gene>
    <name evidence="4" type="ORF">CFH80_00465</name>
</gene>
<dbReference type="PANTHER" id="PTHR35841">
    <property type="entry name" value="PHOSPHONATES-BINDING PERIPLASMIC PROTEIN"/>
    <property type="match status" value="1"/>
</dbReference>
<dbReference type="PANTHER" id="PTHR35841:SF1">
    <property type="entry name" value="PHOSPHONATES-BINDING PERIPLASMIC PROTEIN"/>
    <property type="match status" value="1"/>
</dbReference>
<comment type="caution">
    <text evidence="4">The sequence shown here is derived from an EMBL/GenBank/DDBJ whole genome shotgun (WGS) entry which is preliminary data.</text>
</comment>
<evidence type="ECO:0000313" key="4">
    <source>
        <dbReference type="EMBL" id="DAB37271.1"/>
    </source>
</evidence>
<dbReference type="NCBIfam" id="TIGR01098">
    <property type="entry name" value="3A0109s03R"/>
    <property type="match status" value="1"/>
</dbReference>
<dbReference type="Gene3D" id="3.40.190.10">
    <property type="entry name" value="Periplasmic binding protein-like II"/>
    <property type="match status" value="2"/>
</dbReference>
<dbReference type="GO" id="GO:0055085">
    <property type="term" value="P:transmembrane transport"/>
    <property type="evidence" value="ECO:0007669"/>
    <property type="project" value="InterPro"/>
</dbReference>
<reference evidence="4 5" key="1">
    <citation type="journal article" date="2017" name="Front. Microbiol.">
        <title>Comparative Genomic Analysis of the Class Epsilonproteobacteria and Proposed Reclassification to Epsilonbacteraeota (phyl. nov.).</title>
        <authorList>
            <person name="Waite D.W."/>
            <person name="Vanwonterghem I."/>
            <person name="Rinke C."/>
            <person name="Parks D.H."/>
            <person name="Zhang Y."/>
            <person name="Takai K."/>
            <person name="Sievert S.M."/>
            <person name="Simon J."/>
            <person name="Campbell B.J."/>
            <person name="Hanson T.E."/>
            <person name="Woyke T."/>
            <person name="Klotz M.G."/>
            <person name="Hugenholtz P."/>
        </authorList>
    </citation>
    <scope>NUCLEOTIDE SEQUENCE [LARGE SCALE GENOMIC DNA]</scope>
    <source>
        <strain evidence="4">UBA11420</strain>
    </source>
</reference>
<dbReference type="Proteomes" id="UP000231638">
    <property type="component" value="Unassembled WGS sequence"/>
</dbReference>
<name>A0A2D3W7E4_9BACT</name>
<organism evidence="4 5">
    <name type="scientific">Sulfurospirillum cavolei</name>
    <dbReference type="NCBI Taxonomy" id="366522"/>
    <lineage>
        <taxon>Bacteria</taxon>
        <taxon>Pseudomonadati</taxon>
        <taxon>Campylobacterota</taxon>
        <taxon>Epsilonproteobacteria</taxon>
        <taxon>Campylobacterales</taxon>
        <taxon>Sulfurospirillaceae</taxon>
        <taxon>Sulfurospirillum</taxon>
    </lineage>
</organism>
<keyword evidence="2 3" id="KW-0732">Signal</keyword>
<dbReference type="AlphaFoldDB" id="A0A2D3W7E4"/>
<proteinExistence type="inferred from homology"/>
<evidence type="ECO:0000256" key="3">
    <source>
        <dbReference type="SAM" id="SignalP"/>
    </source>
</evidence>
<feature type="signal peptide" evidence="3">
    <location>
        <begin position="1"/>
        <end position="19"/>
    </location>
</feature>
<sequence length="271" mass="30264">MKIKKLLGIVLLCCTCLCAKDQLVLGVNPYKTTPELQAIHAELIAYLEKALDKEIVFVVSKDYNQLITLIEQGSVDMASISPKLFAMLRQKEVNADYLGTIQFADTQTLKRSTYRSLILTPKESSVKTLADLKGKSFGFTDVDSTSGYLYPCFTMRQNGIDPSKELGKIYMLKKHSKIIDALLEKSIDAGAVYDGIYRALPEETQRKIRILSTSEEIPYDAMIASGHLDPALVAKIKTLLLAFHSSTNTQSSIAGFEEKPLFLYDRLLHLE</sequence>